<name>A0AAE7AZV3_9VIBR</name>
<feature type="transmembrane region" description="Helical" evidence="7">
    <location>
        <begin position="278"/>
        <end position="295"/>
    </location>
</feature>
<evidence type="ECO:0000256" key="5">
    <source>
        <dbReference type="ARBA" id="ARBA00022989"/>
    </source>
</evidence>
<feature type="transmembrane region" description="Helical" evidence="7">
    <location>
        <begin position="156"/>
        <end position="176"/>
    </location>
</feature>
<feature type="transmembrane region" description="Helical" evidence="7">
    <location>
        <begin position="222"/>
        <end position="242"/>
    </location>
</feature>
<dbReference type="RefSeq" id="WP_171802747.1">
    <property type="nucleotide sequence ID" value="NZ_CP053543.1"/>
</dbReference>
<keyword evidence="3" id="KW-1003">Cell membrane</keyword>
<accession>A0AAE7AZV3</accession>
<evidence type="ECO:0000256" key="1">
    <source>
        <dbReference type="ARBA" id="ARBA00004141"/>
    </source>
</evidence>
<comment type="subcellular location">
    <subcellularLocation>
        <location evidence="1">Membrane</location>
        <topology evidence="1">Multi-pass membrane protein</topology>
    </subcellularLocation>
</comment>
<dbReference type="GO" id="GO:0055085">
    <property type="term" value="P:transmembrane transport"/>
    <property type="evidence" value="ECO:0007669"/>
    <property type="project" value="InterPro"/>
</dbReference>
<keyword evidence="4 7" id="KW-0812">Transmembrane</keyword>
<gene>
    <name evidence="8" type="ORF">HOO69_18195</name>
</gene>
<evidence type="ECO:0000256" key="4">
    <source>
        <dbReference type="ARBA" id="ARBA00022692"/>
    </source>
</evidence>
<evidence type="ECO:0000256" key="2">
    <source>
        <dbReference type="ARBA" id="ARBA00022448"/>
    </source>
</evidence>
<feature type="transmembrane region" description="Helical" evidence="7">
    <location>
        <begin position="30"/>
        <end position="49"/>
    </location>
</feature>
<keyword evidence="5 7" id="KW-1133">Transmembrane helix</keyword>
<keyword evidence="6 7" id="KW-0472">Membrane</keyword>
<dbReference type="Pfam" id="PF03547">
    <property type="entry name" value="Mem_trans"/>
    <property type="match status" value="1"/>
</dbReference>
<dbReference type="AlphaFoldDB" id="A0AAE7AZV3"/>
<feature type="transmembrane region" description="Helical" evidence="7">
    <location>
        <begin position="61"/>
        <end position="80"/>
    </location>
</feature>
<dbReference type="GO" id="GO:0016020">
    <property type="term" value="C:membrane"/>
    <property type="evidence" value="ECO:0007669"/>
    <property type="project" value="UniProtKB-SubCell"/>
</dbReference>
<keyword evidence="2" id="KW-0813">Transport</keyword>
<feature type="transmembrane region" description="Helical" evidence="7">
    <location>
        <begin position="92"/>
        <end position="115"/>
    </location>
</feature>
<dbReference type="Proteomes" id="UP000501443">
    <property type="component" value="Chromosome 2"/>
</dbReference>
<feature type="transmembrane region" description="Helical" evidence="7">
    <location>
        <begin position="188"/>
        <end position="210"/>
    </location>
</feature>
<feature type="transmembrane region" description="Helical" evidence="7">
    <location>
        <begin position="121"/>
        <end position="144"/>
    </location>
</feature>
<evidence type="ECO:0000313" key="9">
    <source>
        <dbReference type="Proteomes" id="UP000501443"/>
    </source>
</evidence>
<reference evidence="8 9" key="1">
    <citation type="submission" date="2020-05" db="EMBL/GenBank/DDBJ databases">
        <title>First description outside Europe of the emergent pathogen for shellfish aquaculture Vibrio europaeus.</title>
        <authorList>
            <person name="Dubert J."/>
            <person name="Rojas R."/>
        </authorList>
    </citation>
    <scope>NUCLEOTIDE SEQUENCE [LARGE SCALE GENOMIC DNA]</scope>
    <source>
        <strain evidence="8 9">NPI-1</strain>
    </source>
</reference>
<sequence>MEQVKLMSWIILGLVSAKGISALSKPRVDWVRNFAFSYLTPCLFFSSVYRADLANLPSAQVLATYALCFGGLFIVLRFWLTKYVRDTLSASNIKAISALYPNAVGVGVPVVFALYGTEAELILMGIVVTNLLVVLPLINVLMIRSGERGFYSYRKVATDPILLSIVGGITLNVWGIELNSGFVSGLAHIGWIALPVILFILGASLSFYSFNSLAQEKIGALLIVKIVIFPVLTLLAAHYVFHLSLLETQVLVLLASLPTGVNVYLLSERYQVAKEATAGVILFTTISSLVSLFGWEKVLQHWAV</sequence>
<feature type="transmembrane region" description="Helical" evidence="7">
    <location>
        <begin position="248"/>
        <end position="266"/>
    </location>
</feature>
<dbReference type="InterPro" id="IPR004776">
    <property type="entry name" value="Mem_transp_PIN-like"/>
</dbReference>
<proteinExistence type="predicted"/>
<protein>
    <submittedName>
        <fullName evidence="8">AEC family transporter</fullName>
    </submittedName>
</protein>
<dbReference type="EMBL" id="CP053543">
    <property type="protein sequence ID" value="QJY38506.1"/>
    <property type="molecule type" value="Genomic_DNA"/>
</dbReference>
<evidence type="ECO:0000256" key="6">
    <source>
        <dbReference type="ARBA" id="ARBA00023136"/>
    </source>
</evidence>
<evidence type="ECO:0000256" key="3">
    <source>
        <dbReference type="ARBA" id="ARBA00022475"/>
    </source>
</evidence>
<evidence type="ECO:0000256" key="7">
    <source>
        <dbReference type="SAM" id="Phobius"/>
    </source>
</evidence>
<evidence type="ECO:0000313" key="8">
    <source>
        <dbReference type="EMBL" id="QJY38506.1"/>
    </source>
</evidence>
<dbReference type="PANTHER" id="PTHR36838">
    <property type="entry name" value="AUXIN EFFLUX CARRIER FAMILY PROTEIN"/>
    <property type="match status" value="1"/>
</dbReference>
<dbReference type="PANTHER" id="PTHR36838:SF3">
    <property type="entry name" value="TRANSPORTER AUXIN EFFLUX CARRIER EC FAMILY"/>
    <property type="match status" value="1"/>
</dbReference>
<organism evidence="8 9">
    <name type="scientific">Vibrio europaeus</name>
    <dbReference type="NCBI Taxonomy" id="300876"/>
    <lineage>
        <taxon>Bacteria</taxon>
        <taxon>Pseudomonadati</taxon>
        <taxon>Pseudomonadota</taxon>
        <taxon>Gammaproteobacteria</taxon>
        <taxon>Vibrionales</taxon>
        <taxon>Vibrionaceae</taxon>
        <taxon>Vibrio</taxon>
        <taxon>Vibrio oreintalis group</taxon>
    </lineage>
</organism>